<accession>A0A231H7E4</accession>
<dbReference type="EMBL" id="NGAF01000006">
    <property type="protein sequence ID" value="OXR44677.1"/>
    <property type="molecule type" value="Genomic_DNA"/>
</dbReference>
<gene>
    <name evidence="1" type="ORF">B7C42_03471</name>
</gene>
<evidence type="ECO:0000313" key="2">
    <source>
        <dbReference type="Proteomes" id="UP000215506"/>
    </source>
</evidence>
<organism evidence="1 2">
    <name type="scientific">Nocardia cerradoensis</name>
    <dbReference type="NCBI Taxonomy" id="85688"/>
    <lineage>
        <taxon>Bacteria</taxon>
        <taxon>Bacillati</taxon>
        <taxon>Actinomycetota</taxon>
        <taxon>Actinomycetes</taxon>
        <taxon>Mycobacteriales</taxon>
        <taxon>Nocardiaceae</taxon>
        <taxon>Nocardia</taxon>
    </lineage>
</organism>
<dbReference type="RefSeq" id="WP_039776217.1">
    <property type="nucleotide sequence ID" value="NZ_JAAXOR010000006.1"/>
</dbReference>
<dbReference type="AlphaFoldDB" id="A0A231H7E4"/>
<evidence type="ECO:0000313" key="1">
    <source>
        <dbReference type="EMBL" id="OXR44677.1"/>
    </source>
</evidence>
<proteinExistence type="predicted"/>
<dbReference type="Proteomes" id="UP000215506">
    <property type="component" value="Unassembled WGS sequence"/>
</dbReference>
<dbReference type="Pfam" id="PF21997">
    <property type="entry name" value="DUF6928"/>
    <property type="match status" value="1"/>
</dbReference>
<dbReference type="InterPro" id="IPR053847">
    <property type="entry name" value="DUF6928"/>
</dbReference>
<comment type="caution">
    <text evidence="1">The sequence shown here is derived from an EMBL/GenBank/DDBJ whole genome shotgun (WGS) entry which is preliminary data.</text>
</comment>
<keyword evidence="2" id="KW-1185">Reference proteome</keyword>
<protein>
    <submittedName>
        <fullName evidence="1">Uncharacterized protein</fullName>
    </submittedName>
</protein>
<reference evidence="1 2" key="1">
    <citation type="submission" date="2017-07" db="EMBL/GenBank/DDBJ databases">
        <title>First draft Genome Sequence of Nocardia cerradoensis isolated from human infection.</title>
        <authorList>
            <person name="Carrasco G."/>
        </authorList>
    </citation>
    <scope>NUCLEOTIDE SEQUENCE [LARGE SCALE GENOMIC DNA]</scope>
    <source>
        <strain evidence="1 2">CNM20130759</strain>
    </source>
</reference>
<sequence>MPSTASSIWYVDDPDPAAVLRSHPDPDPEAALALAKQLNPDHDVVPAASGTLKVWAGPDPGSMYIGCFPGVTVVCTVQAARSHPTRLPELLIRPLASEHTYLVSYDVPLGWGAFAHWERGEFRRAFSATRVDIVEDEGLPLVWERPYWAGDHPVRLRPGDFPDPQILPFDPPEFADAANEEWLGFRYRAGAGGDALLPDRIEVCGFSLYPAGQAPAPATRETSVTIPASKRWFGWLRGRDRVV</sequence>
<name>A0A231H7E4_9NOCA</name>